<sequence>MPTHRNALLAAGLSMTAALTQAQTFGDYSTISNVSTSACPGEGGAHIIVARASVEPLGYGIIGNVKDAVLNASEASNAEYVVYPATLTDYFNSESAGVLGMRALAEAFVAQDCPGNAPIVLMGYSQGAQVVSDYLSGQNVERFPYNESLSQPASKLVISRVAAIITMGDPSINITDNSAHVGNSTKSGLFARFENSSMVFETTGLDSRFQAYCDELDPYCASAGNFDNISVHLRYVQEYGMQAAEYVEMKIKEYYAKSTTGGSNSTSGGENATMTGSGMPAISTGGAGSLAEMRVGGTAAAVLGLGLAFFCGL</sequence>
<proteinExistence type="predicted"/>
<dbReference type="AlphaFoldDB" id="A0A9Q9APX3"/>
<dbReference type="SMART" id="SM01110">
    <property type="entry name" value="Cutinase"/>
    <property type="match status" value="1"/>
</dbReference>
<dbReference type="Gene3D" id="3.40.50.1820">
    <property type="entry name" value="alpha/beta hydrolase"/>
    <property type="match status" value="1"/>
</dbReference>
<dbReference type="SUPFAM" id="SSF53474">
    <property type="entry name" value="alpha/beta-Hydrolases"/>
    <property type="match status" value="1"/>
</dbReference>
<dbReference type="PANTHER" id="PTHR33630">
    <property type="entry name" value="CUTINASE RV1984C-RELATED-RELATED"/>
    <property type="match status" value="1"/>
</dbReference>
<dbReference type="Proteomes" id="UP001056384">
    <property type="component" value="Chromosome 4"/>
</dbReference>
<feature type="signal peptide" evidence="3">
    <location>
        <begin position="1"/>
        <end position="22"/>
    </location>
</feature>
<dbReference type="InterPro" id="IPR029058">
    <property type="entry name" value="AB_hydrolase_fold"/>
</dbReference>
<evidence type="ECO:0000313" key="4">
    <source>
        <dbReference type="EMBL" id="USW52910.1"/>
    </source>
</evidence>
<accession>A0A9Q9APX3</accession>
<dbReference type="EMBL" id="CP099421">
    <property type="protein sequence ID" value="USW52910.1"/>
    <property type="molecule type" value="Genomic_DNA"/>
</dbReference>
<evidence type="ECO:0000313" key="5">
    <source>
        <dbReference type="Proteomes" id="UP001056384"/>
    </source>
</evidence>
<dbReference type="GO" id="GO:0052689">
    <property type="term" value="F:carboxylic ester hydrolase activity"/>
    <property type="evidence" value="ECO:0007669"/>
    <property type="project" value="UniProtKB-ARBA"/>
</dbReference>
<name>A0A9Q9APX3_9PEZI</name>
<dbReference type="InterPro" id="IPR000675">
    <property type="entry name" value="Cutinase/axe"/>
</dbReference>
<evidence type="ECO:0000256" key="3">
    <source>
        <dbReference type="SAM" id="SignalP"/>
    </source>
</evidence>
<feature type="chain" id="PRO_5040339978" evidence="3">
    <location>
        <begin position="23"/>
        <end position="313"/>
    </location>
</feature>
<evidence type="ECO:0000256" key="2">
    <source>
        <dbReference type="ARBA" id="ARBA00023157"/>
    </source>
</evidence>
<gene>
    <name evidence="4" type="ORF">Slin15195_G062290</name>
</gene>
<keyword evidence="5" id="KW-1185">Reference proteome</keyword>
<keyword evidence="2" id="KW-1015">Disulfide bond</keyword>
<keyword evidence="3" id="KW-0732">Signal</keyword>
<dbReference type="OrthoDB" id="2586582at2759"/>
<protein>
    <submittedName>
        <fullName evidence="4">Cutinase/acetylxylan esterase, alpha/Beta hydrolase</fullName>
    </submittedName>
</protein>
<keyword evidence="1 4" id="KW-0378">Hydrolase</keyword>
<reference evidence="4" key="1">
    <citation type="submission" date="2022-06" db="EMBL/GenBank/DDBJ databases">
        <title>Complete genome sequences of two strains of the flax pathogen Septoria linicola.</title>
        <authorList>
            <person name="Lapalu N."/>
            <person name="Simon A."/>
            <person name="Demenou B."/>
            <person name="Paumier D."/>
            <person name="Guillot M.-P."/>
            <person name="Gout L."/>
            <person name="Valade R."/>
        </authorList>
    </citation>
    <scope>NUCLEOTIDE SEQUENCE</scope>
    <source>
        <strain evidence="4">SE15195</strain>
    </source>
</reference>
<dbReference type="Pfam" id="PF01083">
    <property type="entry name" value="Cutinase"/>
    <property type="match status" value="1"/>
</dbReference>
<organism evidence="4 5">
    <name type="scientific">Septoria linicola</name>
    <dbReference type="NCBI Taxonomy" id="215465"/>
    <lineage>
        <taxon>Eukaryota</taxon>
        <taxon>Fungi</taxon>
        <taxon>Dikarya</taxon>
        <taxon>Ascomycota</taxon>
        <taxon>Pezizomycotina</taxon>
        <taxon>Dothideomycetes</taxon>
        <taxon>Dothideomycetidae</taxon>
        <taxon>Mycosphaerellales</taxon>
        <taxon>Mycosphaerellaceae</taxon>
        <taxon>Septoria</taxon>
    </lineage>
</organism>
<evidence type="ECO:0000256" key="1">
    <source>
        <dbReference type="ARBA" id="ARBA00022801"/>
    </source>
</evidence>
<dbReference type="PANTHER" id="PTHR33630:SF9">
    <property type="entry name" value="CUTINASE 4"/>
    <property type="match status" value="1"/>
</dbReference>